<name>A0ABV8T6R6_9GAMM</name>
<reference evidence="10" key="1">
    <citation type="journal article" date="2019" name="Int. J. Syst. Evol. Microbiol.">
        <title>The Global Catalogue of Microorganisms (GCM) 10K type strain sequencing project: providing services to taxonomists for standard genome sequencing and annotation.</title>
        <authorList>
            <consortium name="The Broad Institute Genomics Platform"/>
            <consortium name="The Broad Institute Genome Sequencing Center for Infectious Disease"/>
            <person name="Wu L."/>
            <person name="Ma J."/>
        </authorList>
    </citation>
    <scope>NUCLEOTIDE SEQUENCE [LARGE SCALE GENOMIC DNA]</scope>
    <source>
        <strain evidence="10">CGMCC 1.10759</strain>
    </source>
</reference>
<comment type="subcellular location">
    <subcellularLocation>
        <location evidence="1">Cell membrane</location>
        <topology evidence="1">Multi-pass membrane protein</topology>
    </subcellularLocation>
</comment>
<dbReference type="SMART" id="SM01091">
    <property type="entry name" value="CorC_HlyC"/>
    <property type="match status" value="1"/>
</dbReference>
<evidence type="ECO:0000256" key="3">
    <source>
        <dbReference type="ARBA" id="ARBA00022475"/>
    </source>
</evidence>
<keyword evidence="3" id="KW-1003">Cell membrane</keyword>
<comment type="similarity">
    <text evidence="2">Belongs to the UPF0053 family.</text>
</comment>
<dbReference type="InterPro" id="IPR016169">
    <property type="entry name" value="FAD-bd_PCMH_sub2"/>
</dbReference>
<dbReference type="PROSITE" id="PS51371">
    <property type="entry name" value="CBS"/>
    <property type="match status" value="1"/>
</dbReference>
<feature type="transmembrane region" description="Helical" evidence="7">
    <location>
        <begin position="6"/>
        <end position="31"/>
    </location>
</feature>
<dbReference type="Proteomes" id="UP001595904">
    <property type="component" value="Unassembled WGS sequence"/>
</dbReference>
<dbReference type="InterPro" id="IPR046342">
    <property type="entry name" value="CBS_dom_sf"/>
</dbReference>
<dbReference type="SUPFAM" id="SSF54631">
    <property type="entry name" value="CBS-domain pair"/>
    <property type="match status" value="1"/>
</dbReference>
<evidence type="ECO:0000256" key="1">
    <source>
        <dbReference type="ARBA" id="ARBA00004651"/>
    </source>
</evidence>
<evidence type="ECO:0000256" key="5">
    <source>
        <dbReference type="ARBA" id="ARBA00023122"/>
    </source>
</evidence>
<evidence type="ECO:0000313" key="9">
    <source>
        <dbReference type="EMBL" id="MFC4314805.1"/>
    </source>
</evidence>
<dbReference type="CDD" id="cd04590">
    <property type="entry name" value="CBS_pair_CorC_HlyC_assoc"/>
    <property type="match status" value="1"/>
</dbReference>
<gene>
    <name evidence="9" type="ORF">ACFPN2_37420</name>
</gene>
<dbReference type="Gene3D" id="3.30.465.10">
    <property type="match status" value="1"/>
</dbReference>
<dbReference type="SUPFAM" id="SSF56176">
    <property type="entry name" value="FAD-binding/transporter-associated domain-like"/>
    <property type="match status" value="1"/>
</dbReference>
<dbReference type="InterPro" id="IPR005170">
    <property type="entry name" value="Transptr-assoc_dom"/>
</dbReference>
<sequence length="293" mass="32597">MSLHAIGWMSTLVLAVLAAAAIGFFVARALIRAPAKPRRKKEQIPWPPDNPRRRITDKLLDLDTMKVDDIMIPRSEIAYIDIADDWDTIVDTLRSTPHTRLPVCENNLDNIIGIMHMKKVAHALARSDLTRDRLLQLAREREGYFVPEGTTLSVQLLNFQRDRRRIALVVDEYGDIRGLVTLEDILEEVVGDFTSAPGALHQDIHRDADGSFVINGAISIRVLNRTLGWDLPTDGPRTLNGLILEYLETIPQPGTGLKLGNLSVEILQTAENSVKTARIRPIGVPLEQSKGAA</sequence>
<keyword evidence="4" id="KW-0677">Repeat</keyword>
<keyword evidence="5 6" id="KW-0129">CBS domain</keyword>
<feature type="domain" description="CBS" evidence="8">
    <location>
        <begin position="139"/>
        <end position="195"/>
    </location>
</feature>
<evidence type="ECO:0000256" key="4">
    <source>
        <dbReference type="ARBA" id="ARBA00022737"/>
    </source>
</evidence>
<organism evidence="9 10">
    <name type="scientific">Steroidobacter flavus</name>
    <dbReference type="NCBI Taxonomy" id="1842136"/>
    <lineage>
        <taxon>Bacteria</taxon>
        <taxon>Pseudomonadati</taxon>
        <taxon>Pseudomonadota</taxon>
        <taxon>Gammaproteobacteria</taxon>
        <taxon>Steroidobacterales</taxon>
        <taxon>Steroidobacteraceae</taxon>
        <taxon>Steroidobacter</taxon>
    </lineage>
</organism>
<protein>
    <submittedName>
        <fullName evidence="9">Transporter associated domain-containing protein</fullName>
    </submittedName>
</protein>
<keyword evidence="7" id="KW-1133">Transmembrane helix</keyword>
<dbReference type="PANTHER" id="PTHR22777:SF32">
    <property type="entry name" value="UPF0053 INNER MEMBRANE PROTEIN YFJD"/>
    <property type="match status" value="1"/>
</dbReference>
<dbReference type="Pfam" id="PF00571">
    <property type="entry name" value="CBS"/>
    <property type="match status" value="2"/>
</dbReference>
<dbReference type="Gene3D" id="3.10.580.10">
    <property type="entry name" value="CBS-domain"/>
    <property type="match status" value="1"/>
</dbReference>
<evidence type="ECO:0000256" key="2">
    <source>
        <dbReference type="ARBA" id="ARBA00006337"/>
    </source>
</evidence>
<keyword evidence="7" id="KW-0472">Membrane</keyword>
<dbReference type="InterPro" id="IPR000644">
    <property type="entry name" value="CBS_dom"/>
</dbReference>
<evidence type="ECO:0000259" key="8">
    <source>
        <dbReference type="PROSITE" id="PS51371"/>
    </source>
</evidence>
<evidence type="ECO:0000256" key="6">
    <source>
        <dbReference type="PROSITE-ProRule" id="PRU00703"/>
    </source>
</evidence>
<evidence type="ECO:0000313" key="10">
    <source>
        <dbReference type="Proteomes" id="UP001595904"/>
    </source>
</evidence>
<dbReference type="RefSeq" id="WP_380606291.1">
    <property type="nucleotide sequence ID" value="NZ_JBHSDU010000015.1"/>
</dbReference>
<accession>A0ABV8T6R6</accession>
<keyword evidence="7" id="KW-0812">Transmembrane</keyword>
<dbReference type="InterPro" id="IPR036318">
    <property type="entry name" value="FAD-bd_PCMH-like_sf"/>
</dbReference>
<dbReference type="Pfam" id="PF03471">
    <property type="entry name" value="CorC_HlyC"/>
    <property type="match status" value="1"/>
</dbReference>
<keyword evidence="10" id="KW-1185">Reference proteome</keyword>
<proteinExistence type="inferred from homology"/>
<dbReference type="InterPro" id="IPR044751">
    <property type="entry name" value="Ion_transp-like_CBS"/>
</dbReference>
<dbReference type="PANTHER" id="PTHR22777">
    <property type="entry name" value="HEMOLYSIN-RELATED"/>
    <property type="match status" value="1"/>
</dbReference>
<evidence type="ECO:0000256" key="7">
    <source>
        <dbReference type="SAM" id="Phobius"/>
    </source>
</evidence>
<comment type="caution">
    <text evidence="9">The sequence shown here is derived from an EMBL/GenBank/DDBJ whole genome shotgun (WGS) entry which is preliminary data.</text>
</comment>
<dbReference type="EMBL" id="JBHSDU010000015">
    <property type="protein sequence ID" value="MFC4314805.1"/>
    <property type="molecule type" value="Genomic_DNA"/>
</dbReference>